<dbReference type="GO" id="GO:0008010">
    <property type="term" value="F:structural constituent of chitin-based larval cuticle"/>
    <property type="evidence" value="ECO:0007669"/>
    <property type="project" value="TreeGrafter"/>
</dbReference>
<feature type="compositionally biased region" description="Low complexity" evidence="2">
    <location>
        <begin position="113"/>
        <end position="124"/>
    </location>
</feature>
<dbReference type="PANTHER" id="PTHR10380">
    <property type="entry name" value="CUTICLE PROTEIN"/>
    <property type="match status" value="1"/>
</dbReference>
<keyword evidence="3" id="KW-0732">Signal</keyword>
<evidence type="ECO:0000313" key="4">
    <source>
        <dbReference type="EMBL" id="CAG6691097.1"/>
    </source>
</evidence>
<feature type="region of interest" description="Disordered" evidence="2">
    <location>
        <begin position="149"/>
        <end position="293"/>
    </location>
</feature>
<keyword evidence="1" id="KW-0193">Cuticle</keyword>
<sequence>MEKLVFILAIASLSVAQYVKDPKEAAILSEKRYLSNNGQFGSAYTQEDGVQFTEESDQDGNRRGAYSYIDPTGKRRTITYTAGKNGFQASGDDLPVAPEAPPAPAPVAPRAPAPQGSAPSAPRQYSVADNNEEGQYHPIYDDVDYWERQSKSRPAAPAPAPAPVQQWSAPTPAPAQWNAPAQQSWSAPAAPAPRAWSEQAAPAAPQWRAPAPAEPQWSAPAPAAPQWSAPAAPVQAAPSGRAQWSAPAAPAPAPQSWEYNTVASTEAPHRFFPPGKLDLNRSPDGFSYSFSKS</sequence>
<dbReference type="EMBL" id="HBUF01301000">
    <property type="protein sequence ID" value="CAG6691099.1"/>
    <property type="molecule type" value="Transcribed_RNA"/>
</dbReference>
<evidence type="ECO:0000256" key="3">
    <source>
        <dbReference type="SAM" id="SignalP"/>
    </source>
</evidence>
<evidence type="ECO:0000256" key="2">
    <source>
        <dbReference type="SAM" id="MobiDB-lite"/>
    </source>
</evidence>
<protein>
    <submittedName>
        <fullName evidence="4">Pupal cuticle protein Edg-78E</fullName>
    </submittedName>
</protein>
<dbReference type="Pfam" id="PF00379">
    <property type="entry name" value="Chitin_bind_4"/>
    <property type="match status" value="1"/>
</dbReference>
<reference evidence="4" key="1">
    <citation type="submission" date="2021-05" db="EMBL/GenBank/DDBJ databases">
        <authorList>
            <person name="Alioto T."/>
            <person name="Alioto T."/>
            <person name="Gomez Garrido J."/>
        </authorList>
    </citation>
    <scope>NUCLEOTIDE SEQUENCE</scope>
</reference>
<feature type="compositionally biased region" description="Low complexity" evidence="2">
    <location>
        <begin position="174"/>
        <end position="248"/>
    </location>
</feature>
<dbReference type="PROSITE" id="PS51155">
    <property type="entry name" value="CHIT_BIND_RR_2"/>
    <property type="match status" value="1"/>
</dbReference>
<dbReference type="AlphaFoldDB" id="A0A8D8XBR5"/>
<organism evidence="4">
    <name type="scientific">Cacopsylla melanoneura</name>
    <dbReference type="NCBI Taxonomy" id="428564"/>
    <lineage>
        <taxon>Eukaryota</taxon>
        <taxon>Metazoa</taxon>
        <taxon>Ecdysozoa</taxon>
        <taxon>Arthropoda</taxon>
        <taxon>Hexapoda</taxon>
        <taxon>Insecta</taxon>
        <taxon>Pterygota</taxon>
        <taxon>Neoptera</taxon>
        <taxon>Paraneoptera</taxon>
        <taxon>Hemiptera</taxon>
        <taxon>Sternorrhyncha</taxon>
        <taxon>Psylloidea</taxon>
        <taxon>Psyllidae</taxon>
        <taxon>Psyllinae</taxon>
        <taxon>Cacopsylla</taxon>
    </lineage>
</organism>
<feature type="compositionally biased region" description="Pro residues" evidence="2">
    <location>
        <begin position="98"/>
        <end position="112"/>
    </location>
</feature>
<dbReference type="PANTHER" id="PTHR10380:SF160">
    <property type="entry name" value="CUTICULAR PROTEIN 100A"/>
    <property type="match status" value="1"/>
</dbReference>
<feature type="chain" id="PRO_5036262487" evidence="3">
    <location>
        <begin position="17"/>
        <end position="293"/>
    </location>
</feature>
<dbReference type="InterPro" id="IPR000618">
    <property type="entry name" value="Insect_cuticle"/>
</dbReference>
<evidence type="ECO:0000256" key="1">
    <source>
        <dbReference type="PROSITE-ProRule" id="PRU00497"/>
    </source>
</evidence>
<name>A0A8D8XBR5_9HEMI</name>
<dbReference type="GO" id="GO:0062129">
    <property type="term" value="C:chitin-based extracellular matrix"/>
    <property type="evidence" value="ECO:0007669"/>
    <property type="project" value="TreeGrafter"/>
</dbReference>
<dbReference type="EMBL" id="HBUF01300999">
    <property type="protein sequence ID" value="CAG6691097.1"/>
    <property type="molecule type" value="Transcribed_RNA"/>
</dbReference>
<feature type="signal peptide" evidence="3">
    <location>
        <begin position="1"/>
        <end position="16"/>
    </location>
</feature>
<feature type="region of interest" description="Disordered" evidence="2">
    <location>
        <begin position="84"/>
        <end position="135"/>
    </location>
</feature>
<dbReference type="InterPro" id="IPR050468">
    <property type="entry name" value="Cuticle_Struct_Prot"/>
</dbReference>
<proteinExistence type="predicted"/>
<accession>A0A8D8XBR5</accession>